<keyword evidence="4 9" id="KW-0964">Secreted</keyword>
<dbReference type="Proteomes" id="UP001396334">
    <property type="component" value="Unassembled WGS sequence"/>
</dbReference>
<evidence type="ECO:0000256" key="4">
    <source>
        <dbReference type="ARBA" id="ARBA00022525"/>
    </source>
</evidence>
<accession>A0ABR2S8E7</accession>
<evidence type="ECO:0000256" key="1">
    <source>
        <dbReference type="ARBA" id="ARBA00004613"/>
    </source>
</evidence>
<evidence type="ECO:0000256" key="5">
    <source>
        <dbReference type="ARBA" id="ARBA00022641"/>
    </source>
</evidence>
<keyword evidence="11" id="KW-1185">Reference proteome</keyword>
<comment type="subcellular location">
    <subcellularLocation>
        <location evidence="1 9">Secreted</location>
    </subcellularLocation>
</comment>
<protein>
    <recommendedName>
        <fullName evidence="9">Phytosulfokine</fullName>
    </recommendedName>
    <component>
        <recommendedName>
            <fullName evidence="9">Phytosulfokine-alpha</fullName>
            <shortName evidence="9">PSK-alpha</shortName>
            <shortName evidence="9">Phytosulfokine-a</shortName>
        </recommendedName>
    </component>
    <component>
        <recommendedName>
            <fullName evidence="9">Phytosulfokine-beta</fullName>
            <shortName evidence="9">PSK-beta</shortName>
            <shortName evidence="9">Phytosulfokine-b</shortName>
        </recommendedName>
    </component>
</protein>
<evidence type="ECO:0000256" key="3">
    <source>
        <dbReference type="ARBA" id="ARBA00022473"/>
    </source>
</evidence>
<evidence type="ECO:0000313" key="11">
    <source>
        <dbReference type="Proteomes" id="UP001396334"/>
    </source>
</evidence>
<comment type="similarity">
    <text evidence="2 9">Belongs to the phytosulfokine family.</text>
</comment>
<comment type="PTM">
    <text evidence="9">PSK-alpha is produced by endopeptidase digestion. PSK-beta is produced from PSK-alpha by exopeptidase digestion.</text>
</comment>
<feature type="signal peptide" evidence="9">
    <location>
        <begin position="1"/>
        <end position="20"/>
    </location>
</feature>
<evidence type="ECO:0000256" key="6">
    <source>
        <dbReference type="ARBA" id="ARBA00022729"/>
    </source>
</evidence>
<keyword evidence="8 9" id="KW-0339">Growth factor</keyword>
<dbReference type="InterPro" id="IPR009438">
    <property type="entry name" value="Phytosulfokine"/>
</dbReference>
<name>A0ABR2S8E7_9ROSI</name>
<dbReference type="EMBL" id="JBBPBN010000016">
    <property type="protein sequence ID" value="KAK9021520.1"/>
    <property type="molecule type" value="Genomic_DNA"/>
</dbReference>
<evidence type="ECO:0000256" key="9">
    <source>
        <dbReference type="RuleBase" id="RU368031"/>
    </source>
</evidence>
<evidence type="ECO:0000256" key="7">
    <source>
        <dbReference type="ARBA" id="ARBA00022782"/>
    </source>
</evidence>
<sequence>MSQSFIILILALLLLSTAKPRPLPNTEELQNLPFSSPESMSFIDGDCGGLNDEECMVRRSLAAHTDYIYTQENDAP</sequence>
<organism evidence="10 11">
    <name type="scientific">Hibiscus sabdariffa</name>
    <name type="common">roselle</name>
    <dbReference type="NCBI Taxonomy" id="183260"/>
    <lineage>
        <taxon>Eukaryota</taxon>
        <taxon>Viridiplantae</taxon>
        <taxon>Streptophyta</taxon>
        <taxon>Embryophyta</taxon>
        <taxon>Tracheophyta</taxon>
        <taxon>Spermatophyta</taxon>
        <taxon>Magnoliopsida</taxon>
        <taxon>eudicotyledons</taxon>
        <taxon>Gunneridae</taxon>
        <taxon>Pentapetalae</taxon>
        <taxon>rosids</taxon>
        <taxon>malvids</taxon>
        <taxon>Malvales</taxon>
        <taxon>Malvaceae</taxon>
        <taxon>Malvoideae</taxon>
        <taxon>Hibiscus</taxon>
    </lineage>
</organism>
<evidence type="ECO:0000313" key="10">
    <source>
        <dbReference type="EMBL" id="KAK9021520.1"/>
    </source>
</evidence>
<keyword evidence="5 9" id="KW-0765">Sulfation</keyword>
<comment type="PTM">
    <text evidence="9">Sulfation is important for activity and for the binding to a putative membrane receptor.</text>
</comment>
<comment type="function">
    <text evidence="9">Promotes plant cell differentiation, organogenesis and somatic embryogenesis as well as cell proliferation.</text>
</comment>
<reference evidence="10 11" key="1">
    <citation type="journal article" date="2024" name="G3 (Bethesda)">
        <title>Genome assembly of Hibiscus sabdariffa L. provides insights into metabolisms of medicinal natural products.</title>
        <authorList>
            <person name="Kim T."/>
        </authorList>
    </citation>
    <scope>NUCLEOTIDE SEQUENCE [LARGE SCALE GENOMIC DNA]</scope>
    <source>
        <strain evidence="10">TK-2024</strain>
        <tissue evidence="10">Old leaves</tissue>
    </source>
</reference>
<gene>
    <name evidence="10" type="ORF">V6N11_011507</name>
</gene>
<dbReference type="PANTHER" id="PTHR33285:SF39">
    <property type="entry name" value="PHYTOSULFOKINE"/>
    <property type="match status" value="1"/>
</dbReference>
<dbReference type="Pfam" id="PF06404">
    <property type="entry name" value="PSK"/>
    <property type="match status" value="1"/>
</dbReference>
<proteinExistence type="inferred from homology"/>
<keyword evidence="7 9" id="KW-0221">Differentiation</keyword>
<keyword evidence="6 9" id="KW-0732">Signal</keyword>
<dbReference type="PANTHER" id="PTHR33285">
    <property type="entry name" value="PHYTOSULFOKINES 3"/>
    <property type="match status" value="1"/>
</dbReference>
<evidence type="ECO:0000256" key="2">
    <source>
        <dbReference type="ARBA" id="ARBA00010781"/>
    </source>
</evidence>
<comment type="caution">
    <text evidence="10">The sequence shown here is derived from an EMBL/GenBank/DDBJ whole genome shotgun (WGS) entry which is preliminary data.</text>
</comment>
<feature type="chain" id="PRO_5045003344" description="Phytosulfokine" evidence="9">
    <location>
        <begin position="21"/>
        <end position="76"/>
    </location>
</feature>
<keyword evidence="3 9" id="KW-0217">Developmental protein</keyword>
<evidence type="ECO:0000256" key="8">
    <source>
        <dbReference type="ARBA" id="ARBA00023030"/>
    </source>
</evidence>